<evidence type="ECO:0000313" key="1">
    <source>
        <dbReference type="EMBL" id="OOK71819.1"/>
    </source>
</evidence>
<protein>
    <submittedName>
        <fullName evidence="1">Uncharacterized protein</fullName>
    </submittedName>
</protein>
<name>A0A1V3WY00_MYCKA</name>
<gene>
    <name evidence="1" type="ORF">BZL30_5581</name>
</gene>
<organism evidence="1 2">
    <name type="scientific">Mycobacterium kansasii</name>
    <dbReference type="NCBI Taxonomy" id="1768"/>
    <lineage>
        <taxon>Bacteria</taxon>
        <taxon>Bacillati</taxon>
        <taxon>Actinomycetota</taxon>
        <taxon>Actinomycetes</taxon>
        <taxon>Mycobacteriales</taxon>
        <taxon>Mycobacteriaceae</taxon>
        <taxon>Mycobacterium</taxon>
    </lineage>
</organism>
<proteinExistence type="predicted"/>
<reference evidence="1 2" key="1">
    <citation type="submission" date="2017-02" db="EMBL/GenBank/DDBJ databases">
        <title>Complete genome sequences of Mycobacterium kansasii strains isolated from rhesus macaques.</title>
        <authorList>
            <person name="Panda A."/>
            <person name="Nagaraj S."/>
            <person name="Zhao X."/>
            <person name="Tettelin H."/>
            <person name="Detolla L.J."/>
        </authorList>
    </citation>
    <scope>NUCLEOTIDE SEQUENCE [LARGE SCALE GENOMIC DNA]</scope>
    <source>
        <strain evidence="1 2">11-3813</strain>
    </source>
</reference>
<evidence type="ECO:0000313" key="2">
    <source>
        <dbReference type="Proteomes" id="UP000189229"/>
    </source>
</evidence>
<comment type="caution">
    <text evidence="1">The sequence shown here is derived from an EMBL/GenBank/DDBJ whole genome shotgun (WGS) entry which is preliminary data.</text>
</comment>
<dbReference type="AlphaFoldDB" id="A0A1V3WY00"/>
<sequence>MNLVLIARRPGPLESRSTELEDKYGVSVKNISMDLAARICWKRLSARQTSSTSDYWYTTPPTC</sequence>
<accession>A0A1V3WY00</accession>
<dbReference type="EMBL" id="MVBM01000005">
    <property type="protein sequence ID" value="OOK71819.1"/>
    <property type="molecule type" value="Genomic_DNA"/>
</dbReference>
<dbReference type="Proteomes" id="UP000189229">
    <property type="component" value="Unassembled WGS sequence"/>
</dbReference>